<keyword evidence="2" id="KW-0808">Transferase</keyword>
<reference evidence="3" key="1">
    <citation type="journal article" date="2019" name="Int. J. Syst. Evol. Microbiol.">
        <title>The Global Catalogue of Microorganisms (GCM) 10K type strain sequencing project: providing services to taxonomists for standard genome sequencing and annotation.</title>
        <authorList>
            <consortium name="The Broad Institute Genomics Platform"/>
            <consortium name="The Broad Institute Genome Sequencing Center for Infectious Disease"/>
            <person name="Wu L."/>
            <person name="Ma J."/>
        </authorList>
    </citation>
    <scope>NUCLEOTIDE SEQUENCE [LARGE SCALE GENOMIC DNA]</scope>
    <source>
        <strain evidence="3">CGMCC 4.7192</strain>
    </source>
</reference>
<comment type="caution">
    <text evidence="2">The sequence shown here is derived from an EMBL/GenBank/DDBJ whole genome shotgun (WGS) entry which is preliminary data.</text>
</comment>
<gene>
    <name evidence="2" type="ORF">ACFSKO_19695</name>
</gene>
<dbReference type="Pfam" id="PF13673">
    <property type="entry name" value="Acetyltransf_10"/>
    <property type="match status" value="1"/>
</dbReference>
<accession>A0ABW5BSR1</accession>
<feature type="domain" description="N-acetyltransferase" evidence="1">
    <location>
        <begin position="3"/>
        <end position="143"/>
    </location>
</feature>
<proteinExistence type="predicted"/>
<dbReference type="GO" id="GO:0016746">
    <property type="term" value="F:acyltransferase activity"/>
    <property type="evidence" value="ECO:0007669"/>
    <property type="project" value="UniProtKB-KW"/>
</dbReference>
<dbReference type="Proteomes" id="UP001597294">
    <property type="component" value="Unassembled WGS sequence"/>
</dbReference>
<dbReference type="PROSITE" id="PS51186">
    <property type="entry name" value="GNAT"/>
    <property type="match status" value="1"/>
</dbReference>
<evidence type="ECO:0000259" key="1">
    <source>
        <dbReference type="PROSITE" id="PS51186"/>
    </source>
</evidence>
<dbReference type="RefSeq" id="WP_380254894.1">
    <property type="nucleotide sequence ID" value="NZ_JBHUII010000013.1"/>
</dbReference>
<dbReference type="InterPro" id="IPR000182">
    <property type="entry name" value="GNAT_dom"/>
</dbReference>
<evidence type="ECO:0000313" key="3">
    <source>
        <dbReference type="Proteomes" id="UP001597294"/>
    </source>
</evidence>
<keyword evidence="3" id="KW-1185">Reference proteome</keyword>
<organism evidence="2 3">
    <name type="scientific">Kiloniella antarctica</name>
    <dbReference type="NCBI Taxonomy" id="1550907"/>
    <lineage>
        <taxon>Bacteria</taxon>
        <taxon>Pseudomonadati</taxon>
        <taxon>Pseudomonadota</taxon>
        <taxon>Alphaproteobacteria</taxon>
        <taxon>Rhodospirillales</taxon>
        <taxon>Kiloniellaceae</taxon>
        <taxon>Kiloniella</taxon>
    </lineage>
</organism>
<sequence length="143" mass="16424">MKLTYKSADTTDLETLVAIRVTAMKTSLENLGRFDLDRARSRFTETFVPEHTTNIMTGKDIIGFYVLKYRENHLWLDHLYIKPGFQGTGVGTEVLSDILSKAKNQGVSVKLCALKESKANDFYKSHGFVLTHSEEWDNYYIYD</sequence>
<dbReference type="InterPro" id="IPR016181">
    <property type="entry name" value="Acyl_CoA_acyltransferase"/>
</dbReference>
<protein>
    <submittedName>
        <fullName evidence="2">GNAT family N-acetyltransferase</fullName>
        <ecNumber evidence="2">2.3.1.-</ecNumber>
    </submittedName>
</protein>
<keyword evidence="2" id="KW-0012">Acyltransferase</keyword>
<dbReference type="SUPFAM" id="SSF55729">
    <property type="entry name" value="Acyl-CoA N-acyltransferases (Nat)"/>
    <property type="match status" value="1"/>
</dbReference>
<evidence type="ECO:0000313" key="2">
    <source>
        <dbReference type="EMBL" id="MFD2207845.1"/>
    </source>
</evidence>
<dbReference type="EC" id="2.3.1.-" evidence="2"/>
<dbReference type="CDD" id="cd04301">
    <property type="entry name" value="NAT_SF"/>
    <property type="match status" value="1"/>
</dbReference>
<name>A0ABW5BSR1_9PROT</name>
<dbReference type="Gene3D" id="3.40.630.30">
    <property type="match status" value="1"/>
</dbReference>
<dbReference type="EMBL" id="JBHUII010000013">
    <property type="protein sequence ID" value="MFD2207845.1"/>
    <property type="molecule type" value="Genomic_DNA"/>
</dbReference>